<reference evidence="2" key="1">
    <citation type="journal article" date="2023" name="Int. J. Mol. Sci.">
        <title>Metagenomics Revealed a New Genus 'Candidatus Thiocaldithrix dubininis' gen. nov., sp. nov. and a New Species 'Candidatus Thiothrix putei' sp. nov. in the Family Thiotrichaceae, Some Members of Which Have Traits of Both Na+- and H+-Motive Energetics.</title>
        <authorList>
            <person name="Ravin N.V."/>
            <person name="Muntyan M.S."/>
            <person name="Smolyakov D.D."/>
            <person name="Rudenko T.S."/>
            <person name="Beletsky A.V."/>
            <person name="Mardanov A.V."/>
            <person name="Grabovich M.Y."/>
        </authorList>
    </citation>
    <scope>NUCLEOTIDE SEQUENCE</scope>
    <source>
        <strain evidence="2">GKL-01</strain>
    </source>
</reference>
<protein>
    <recommendedName>
        <fullName evidence="3">DUF4878 domain-containing protein</fullName>
    </recommendedName>
</protein>
<evidence type="ECO:0000256" key="1">
    <source>
        <dbReference type="SAM" id="SignalP"/>
    </source>
</evidence>
<evidence type="ECO:0000313" key="2">
    <source>
        <dbReference type="EMBL" id="WGZ90261.1"/>
    </source>
</evidence>
<feature type="signal peptide" evidence="1">
    <location>
        <begin position="1"/>
        <end position="27"/>
    </location>
</feature>
<dbReference type="Proteomes" id="UP001300672">
    <property type="component" value="Chromosome"/>
</dbReference>
<accession>A0AA95H3L6</accession>
<feature type="chain" id="PRO_5041652333" description="DUF4878 domain-containing protein" evidence="1">
    <location>
        <begin position="28"/>
        <end position="179"/>
    </location>
</feature>
<keyword evidence="1" id="KW-0732">Signal</keyword>
<organism evidence="2">
    <name type="scientific">Candidatus Thiocaldithrix dubininis</name>
    <dbReference type="NCBI Taxonomy" id="3080823"/>
    <lineage>
        <taxon>Bacteria</taxon>
        <taxon>Pseudomonadati</taxon>
        <taxon>Pseudomonadota</taxon>
        <taxon>Gammaproteobacteria</taxon>
        <taxon>Thiotrichales</taxon>
        <taxon>Thiotrichaceae</taxon>
        <taxon>Candidatus Thiocaldithrix</taxon>
    </lineage>
</organism>
<sequence>MLKQLYRGLGYLSLVLALSACIFSSESQQVREVTENFWQAILDNQPQNAEAYITSSSKAFLPLLNNQKIAAKRFESGEIQIKDSVAEVAIVLYRGDKADMAIPLRTLLLKTDSGWQIDVQKTMGSMVNGTMGVVVQQLDDLMAKGQSDTDANMRQQLKQLQGNLQNNLKNFQNDIQTKP</sequence>
<dbReference type="PROSITE" id="PS51257">
    <property type="entry name" value="PROKAR_LIPOPROTEIN"/>
    <property type="match status" value="1"/>
</dbReference>
<name>A0AA95H3L6_9GAMM</name>
<proteinExistence type="predicted"/>
<dbReference type="EMBL" id="CP124755">
    <property type="protein sequence ID" value="WGZ90261.1"/>
    <property type="molecule type" value="Genomic_DNA"/>
</dbReference>
<dbReference type="KEGG" id="tdu:QJT80_12225"/>
<evidence type="ECO:0008006" key="3">
    <source>
        <dbReference type="Google" id="ProtNLM"/>
    </source>
</evidence>
<gene>
    <name evidence="2" type="ORF">QJT80_12225</name>
</gene>
<reference evidence="2" key="2">
    <citation type="submission" date="2023-04" db="EMBL/GenBank/DDBJ databases">
        <authorList>
            <person name="Beletskiy A.V."/>
            <person name="Mardanov A.V."/>
            <person name="Ravin N.V."/>
        </authorList>
    </citation>
    <scope>NUCLEOTIDE SEQUENCE</scope>
    <source>
        <strain evidence="2">GKL-01</strain>
    </source>
</reference>
<dbReference type="AlphaFoldDB" id="A0AA95H3L6"/>